<accession>A0A2K3KQB0</accession>
<name>A0A2K3KQB0_TRIPR</name>
<organism evidence="2 3">
    <name type="scientific">Trifolium pratense</name>
    <name type="common">Red clover</name>
    <dbReference type="NCBI Taxonomy" id="57577"/>
    <lineage>
        <taxon>Eukaryota</taxon>
        <taxon>Viridiplantae</taxon>
        <taxon>Streptophyta</taxon>
        <taxon>Embryophyta</taxon>
        <taxon>Tracheophyta</taxon>
        <taxon>Spermatophyta</taxon>
        <taxon>Magnoliopsida</taxon>
        <taxon>eudicotyledons</taxon>
        <taxon>Gunneridae</taxon>
        <taxon>Pentapetalae</taxon>
        <taxon>rosids</taxon>
        <taxon>fabids</taxon>
        <taxon>Fabales</taxon>
        <taxon>Fabaceae</taxon>
        <taxon>Papilionoideae</taxon>
        <taxon>50 kb inversion clade</taxon>
        <taxon>NPAAA clade</taxon>
        <taxon>Hologalegina</taxon>
        <taxon>IRL clade</taxon>
        <taxon>Trifolieae</taxon>
        <taxon>Trifolium</taxon>
    </lineage>
</organism>
<keyword evidence="2" id="KW-0489">Methyltransferase</keyword>
<dbReference type="Proteomes" id="UP000236291">
    <property type="component" value="Unassembled WGS sequence"/>
</dbReference>
<dbReference type="AlphaFoldDB" id="A0A2K3KQB0"/>
<proteinExistence type="predicted"/>
<feature type="compositionally biased region" description="Polar residues" evidence="1">
    <location>
        <begin position="37"/>
        <end position="46"/>
    </location>
</feature>
<reference evidence="2 3" key="2">
    <citation type="journal article" date="2017" name="Front. Plant Sci.">
        <title>Gene Classification and Mining of Molecular Markers Useful in Red Clover (Trifolium pratense) Breeding.</title>
        <authorList>
            <person name="Istvanek J."/>
            <person name="Dluhosova J."/>
            <person name="Dluhos P."/>
            <person name="Patkova L."/>
            <person name="Nedelnik J."/>
            <person name="Repkova J."/>
        </authorList>
    </citation>
    <scope>NUCLEOTIDE SEQUENCE [LARGE SCALE GENOMIC DNA]</scope>
    <source>
        <strain evidence="3">cv. Tatra</strain>
        <tissue evidence="2">Young leaves</tissue>
    </source>
</reference>
<dbReference type="GO" id="GO:0032259">
    <property type="term" value="P:methylation"/>
    <property type="evidence" value="ECO:0007669"/>
    <property type="project" value="UniProtKB-KW"/>
</dbReference>
<evidence type="ECO:0000313" key="3">
    <source>
        <dbReference type="Proteomes" id="UP000236291"/>
    </source>
</evidence>
<evidence type="ECO:0000313" key="2">
    <source>
        <dbReference type="EMBL" id="PNX68477.1"/>
    </source>
</evidence>
<gene>
    <name evidence="2" type="ORF">L195_g056188</name>
</gene>
<sequence length="57" mass="5961">MALSSPLQNLSSLINPHGIATATAQTPTRRHLAIQAAASSSDTTTPPFKLAVMDKET</sequence>
<evidence type="ECO:0000256" key="1">
    <source>
        <dbReference type="SAM" id="MobiDB-lite"/>
    </source>
</evidence>
<dbReference type="EMBL" id="ASHM01105393">
    <property type="protein sequence ID" value="PNX68477.1"/>
    <property type="molecule type" value="Genomic_DNA"/>
</dbReference>
<protein>
    <submittedName>
        <fullName evidence="2">Menaquinone biosynthesis methyltransferase ubiE</fullName>
    </submittedName>
</protein>
<dbReference type="GO" id="GO:0008168">
    <property type="term" value="F:methyltransferase activity"/>
    <property type="evidence" value="ECO:0007669"/>
    <property type="project" value="UniProtKB-KW"/>
</dbReference>
<keyword evidence="2" id="KW-0808">Transferase</keyword>
<reference evidence="2 3" key="1">
    <citation type="journal article" date="2014" name="Am. J. Bot.">
        <title>Genome assembly and annotation for red clover (Trifolium pratense; Fabaceae).</title>
        <authorList>
            <person name="Istvanek J."/>
            <person name="Jaros M."/>
            <person name="Krenek A."/>
            <person name="Repkova J."/>
        </authorList>
    </citation>
    <scope>NUCLEOTIDE SEQUENCE [LARGE SCALE GENOMIC DNA]</scope>
    <source>
        <strain evidence="3">cv. Tatra</strain>
        <tissue evidence="2">Young leaves</tissue>
    </source>
</reference>
<comment type="caution">
    <text evidence="2">The sequence shown here is derived from an EMBL/GenBank/DDBJ whole genome shotgun (WGS) entry which is preliminary data.</text>
</comment>
<feature type="region of interest" description="Disordered" evidence="1">
    <location>
        <begin position="35"/>
        <end position="57"/>
    </location>
</feature>